<evidence type="ECO:0000256" key="11">
    <source>
        <dbReference type="SAM" id="Phobius"/>
    </source>
</evidence>
<comment type="function">
    <text evidence="10">Part of the ABC transporter complex hrt involved in hemin import. Responsible for the translocation of the substrate across the membrane.</text>
</comment>
<keyword evidence="8 11" id="KW-1133">Transmembrane helix</keyword>
<evidence type="ECO:0000256" key="4">
    <source>
        <dbReference type="ARBA" id="ARBA00016962"/>
    </source>
</evidence>
<feature type="transmembrane region" description="Helical" evidence="11">
    <location>
        <begin position="314"/>
        <end position="339"/>
    </location>
</feature>
<accession>A0A0R1VNI6</accession>
<evidence type="ECO:0000259" key="12">
    <source>
        <dbReference type="Pfam" id="PF02687"/>
    </source>
</evidence>
<dbReference type="InterPro" id="IPR003838">
    <property type="entry name" value="ABC3_permease_C"/>
</dbReference>
<evidence type="ECO:0000256" key="1">
    <source>
        <dbReference type="ARBA" id="ARBA00004651"/>
    </source>
</evidence>
<dbReference type="PANTHER" id="PTHR43738:SF1">
    <property type="entry name" value="HEMIN TRANSPORT SYSTEM PERMEASE PROTEIN HRTB-RELATED"/>
    <property type="match status" value="1"/>
</dbReference>
<dbReference type="eggNOG" id="COG0577">
    <property type="taxonomic scope" value="Bacteria"/>
</dbReference>
<dbReference type="PATRIC" id="fig|1423767.3.peg.769"/>
<evidence type="ECO:0000256" key="3">
    <source>
        <dbReference type="ARBA" id="ARBA00011131"/>
    </source>
</evidence>
<reference evidence="13 14" key="1">
    <citation type="journal article" date="2015" name="Genome Announc.">
        <title>Expanding the biotechnology potential of lactobacilli through comparative genomics of 213 strains and associated genera.</title>
        <authorList>
            <person name="Sun Z."/>
            <person name="Harris H.M."/>
            <person name="McCann A."/>
            <person name="Guo C."/>
            <person name="Argimon S."/>
            <person name="Zhang W."/>
            <person name="Yang X."/>
            <person name="Jeffery I.B."/>
            <person name="Cooney J.C."/>
            <person name="Kagawa T.F."/>
            <person name="Liu W."/>
            <person name="Song Y."/>
            <person name="Salvetti E."/>
            <person name="Wrobel A."/>
            <person name="Rasinkangas P."/>
            <person name="Parkhill J."/>
            <person name="Rea M.C."/>
            <person name="O'Sullivan O."/>
            <person name="Ritari J."/>
            <person name="Douillard F.P."/>
            <person name="Paul Ross R."/>
            <person name="Yang R."/>
            <person name="Briner A.E."/>
            <person name="Felis G.E."/>
            <person name="de Vos W.M."/>
            <person name="Barrangou R."/>
            <person name="Klaenhammer T.R."/>
            <person name="Caufield P.W."/>
            <person name="Cui Y."/>
            <person name="Zhang H."/>
            <person name="O'Toole P.W."/>
        </authorList>
    </citation>
    <scope>NUCLEOTIDE SEQUENCE [LARGE SCALE GENOMIC DNA]</scope>
    <source>
        <strain evidence="13 14">DSM 16761</strain>
    </source>
</reference>
<keyword evidence="9 11" id="KW-0472">Membrane</keyword>
<dbReference type="GO" id="GO:0005886">
    <property type="term" value="C:plasma membrane"/>
    <property type="evidence" value="ECO:0007669"/>
    <property type="project" value="UniProtKB-SubCell"/>
</dbReference>
<dbReference type="Pfam" id="PF02687">
    <property type="entry name" value="FtsX"/>
    <property type="match status" value="1"/>
</dbReference>
<feature type="transmembrane region" description="Helical" evidence="11">
    <location>
        <begin position="15"/>
        <end position="39"/>
    </location>
</feature>
<comment type="caution">
    <text evidence="13">The sequence shown here is derived from an EMBL/GenBank/DDBJ whole genome shotgun (WGS) entry which is preliminary data.</text>
</comment>
<feature type="domain" description="ABC3 transporter permease C-terminal" evidence="12">
    <location>
        <begin position="237"/>
        <end position="347"/>
    </location>
</feature>
<feature type="transmembrane region" description="Helical" evidence="11">
    <location>
        <begin position="236"/>
        <end position="256"/>
    </location>
</feature>
<evidence type="ECO:0000256" key="9">
    <source>
        <dbReference type="ARBA" id="ARBA00023136"/>
    </source>
</evidence>
<evidence type="ECO:0000256" key="7">
    <source>
        <dbReference type="ARBA" id="ARBA00022692"/>
    </source>
</evidence>
<dbReference type="Proteomes" id="UP000051307">
    <property type="component" value="Unassembled WGS sequence"/>
</dbReference>
<evidence type="ECO:0000256" key="2">
    <source>
        <dbReference type="ARBA" id="ARBA00008697"/>
    </source>
</evidence>
<feature type="transmembrane region" description="Helical" evidence="11">
    <location>
        <begin position="277"/>
        <end position="302"/>
    </location>
</feature>
<protein>
    <recommendedName>
        <fullName evidence="4">Putative hemin transport system permease protein HrtB</fullName>
    </recommendedName>
</protein>
<dbReference type="RefSeq" id="WP_025014188.1">
    <property type="nucleotide sequence ID" value="NZ_AZFU01000001.1"/>
</dbReference>
<evidence type="ECO:0000256" key="8">
    <source>
        <dbReference type="ARBA" id="ARBA00022989"/>
    </source>
</evidence>
<organism evidence="13 14">
    <name type="scientific">Lactobacillus kitasatonis DSM 16761 = JCM 1039</name>
    <dbReference type="NCBI Taxonomy" id="1423767"/>
    <lineage>
        <taxon>Bacteria</taxon>
        <taxon>Bacillati</taxon>
        <taxon>Bacillota</taxon>
        <taxon>Bacilli</taxon>
        <taxon>Lactobacillales</taxon>
        <taxon>Lactobacillaceae</taxon>
        <taxon>Lactobacillus</taxon>
    </lineage>
</organism>
<comment type="similarity">
    <text evidence="2">Belongs to the ABC-4 integral membrane protein family. HrtB subfamily.</text>
</comment>
<name>A0A0R1VNI6_9LACO</name>
<dbReference type="PANTHER" id="PTHR43738">
    <property type="entry name" value="ABC TRANSPORTER, MEMBRANE PROTEIN"/>
    <property type="match status" value="1"/>
</dbReference>
<proteinExistence type="inferred from homology"/>
<evidence type="ECO:0000313" key="13">
    <source>
        <dbReference type="EMBL" id="KRM07313.1"/>
    </source>
</evidence>
<keyword evidence="6" id="KW-1003">Cell membrane</keyword>
<evidence type="ECO:0000313" key="14">
    <source>
        <dbReference type="Proteomes" id="UP000051307"/>
    </source>
</evidence>
<keyword evidence="5" id="KW-0813">Transport</keyword>
<comment type="subcellular location">
    <subcellularLocation>
        <location evidence="1">Cell membrane</location>
        <topology evidence="1">Multi-pass membrane protein</topology>
    </subcellularLocation>
</comment>
<dbReference type="AlphaFoldDB" id="A0A0R1VNI6"/>
<evidence type="ECO:0000256" key="6">
    <source>
        <dbReference type="ARBA" id="ARBA00022475"/>
    </source>
</evidence>
<dbReference type="OrthoDB" id="384327at2"/>
<gene>
    <name evidence="13" type="ORF">FC59_GL000743</name>
</gene>
<keyword evidence="7 11" id="KW-0812">Transmembrane</keyword>
<evidence type="ECO:0000256" key="5">
    <source>
        <dbReference type="ARBA" id="ARBA00022448"/>
    </source>
</evidence>
<dbReference type="InterPro" id="IPR051125">
    <property type="entry name" value="ABC-4/HrtB_transporter"/>
</dbReference>
<evidence type="ECO:0000256" key="10">
    <source>
        <dbReference type="ARBA" id="ARBA00024973"/>
    </source>
</evidence>
<dbReference type="EMBL" id="AZFU01000001">
    <property type="protein sequence ID" value="KRM07313.1"/>
    <property type="molecule type" value="Genomic_DNA"/>
</dbReference>
<comment type="subunit">
    <text evidence="3">The complex is composed of two ATP-binding proteins (HrtA), two transmembrane proteins (HrtB) and a solute-binding protein.</text>
</comment>
<sequence length="353" mass="38892">MFLAIKEIKHEKLRYGLIILMIFLISYLIFMLSSLAVGLASENTQAIYSWDTQKVVLNKNSNVIMTQSVLTKKDLKNAKIGKSEAYVGQLGMVVKHKNRDTVSAQFLGIKKDQFIYKEQKLASGRKAKNSDEVTVDSSFKNKGYKLGDKIKLNGSSQKYKIVGFVNNAKINIAPIVYGSLSTWKKMRMAAPNVVTSAIISKNGDYKFNHRNAKTYPINKFISKLPGYTAQNMTFELMIGFLFVISLIIIAVFLYILTMQKMHNFTVMCAQGIPSKTLVGATVSQSIILVAIGVIIGLILMWITSAALPATVPMSFTPTIMISGTVGMLVMGVIGSLIPIRSILKVDPAKAIGE</sequence>